<dbReference type="RefSeq" id="WP_162361743.1">
    <property type="nucleotide sequence ID" value="NZ_CP047591.1"/>
</dbReference>
<keyword evidence="4" id="KW-1185">Reference proteome</keyword>
<evidence type="ECO:0000313" key="4">
    <source>
        <dbReference type="Proteomes" id="UP000463883"/>
    </source>
</evidence>
<feature type="compositionally biased region" description="Basic and acidic residues" evidence="1">
    <location>
        <begin position="32"/>
        <end position="47"/>
    </location>
</feature>
<proteinExistence type="predicted"/>
<reference evidence="3 4" key="1">
    <citation type="submission" date="2020-01" db="EMBL/GenBank/DDBJ databases">
        <title>Genomic analysis of Aminipila sp. CBA3637.</title>
        <authorList>
            <person name="Kim Y.B."/>
            <person name="Roh S.W."/>
        </authorList>
    </citation>
    <scope>NUCLEOTIDE SEQUENCE [LARGE SCALE GENOMIC DNA]</scope>
    <source>
        <strain evidence="3 4">CBA3637</strain>
    </source>
</reference>
<evidence type="ECO:0000259" key="2">
    <source>
        <dbReference type="Pfam" id="PF02120"/>
    </source>
</evidence>
<dbReference type="EMBL" id="CP047591">
    <property type="protein sequence ID" value="QHI71973.1"/>
    <property type="molecule type" value="Genomic_DNA"/>
</dbReference>
<sequence>MNAGVFFQTMNSSPTVKAGSTQLANASNNSKDSFKQEMDKVFDRKQNDANSTVKSPIPEKSNDSSRVQQKTDSKKYPKDDADSGKDDQNVNAEQAGQILAAAQLQQPVVPTVNVGNSIGDMLQQIQNPAITEVLVKPDIVESPLNLNESIKPDEGAKNGDIKLPFQNSIDLVKSSMIQSNQNDTQDNQMSGFGENLTKENPILGQDVKEADTTQSEPTVSQEVKPVKDDATVEITDKPEGNIFLKNSNLDLSKVNIKVAEAPVDTNQADMAQQLADKIMYKLSAGKQEFDLQLNPRELGKVNIKMIFQNGSAELVMTASNPKAHQLLSMQADTLRGILENNTGMNSTIHLKQAETASGQFDRDNFQQQSNEKQNQQNQKQEKKTTEGISFVDRLRLGLVDNLDEAV</sequence>
<organism evidence="3 4">
    <name type="scientific">Aminipila terrae</name>
    <dbReference type="NCBI Taxonomy" id="2697030"/>
    <lineage>
        <taxon>Bacteria</taxon>
        <taxon>Bacillati</taxon>
        <taxon>Bacillota</taxon>
        <taxon>Clostridia</taxon>
        <taxon>Peptostreptococcales</taxon>
        <taxon>Anaerovoracaceae</taxon>
        <taxon>Aminipila</taxon>
    </lineage>
</organism>
<dbReference type="Pfam" id="PF02120">
    <property type="entry name" value="Flg_hook"/>
    <property type="match status" value="1"/>
</dbReference>
<dbReference type="AlphaFoldDB" id="A0A6P1MFM3"/>
<feature type="compositionally biased region" description="Basic and acidic residues" evidence="1">
    <location>
        <begin position="69"/>
        <end position="88"/>
    </location>
</feature>
<feature type="region of interest" description="Disordered" evidence="1">
    <location>
        <begin position="1"/>
        <end position="88"/>
    </location>
</feature>
<dbReference type="Gene3D" id="3.30.750.140">
    <property type="match status" value="1"/>
</dbReference>
<evidence type="ECO:0000313" key="3">
    <source>
        <dbReference type="EMBL" id="QHI71973.1"/>
    </source>
</evidence>
<feature type="compositionally biased region" description="Low complexity" evidence="1">
    <location>
        <begin position="365"/>
        <end position="378"/>
    </location>
</feature>
<feature type="region of interest" description="Disordered" evidence="1">
    <location>
        <begin position="365"/>
        <end position="386"/>
    </location>
</feature>
<feature type="domain" description="Flagellar hook-length control protein-like C-terminal" evidence="2">
    <location>
        <begin position="277"/>
        <end position="341"/>
    </location>
</feature>
<accession>A0A6P1MFM3</accession>
<evidence type="ECO:0000256" key="1">
    <source>
        <dbReference type="SAM" id="MobiDB-lite"/>
    </source>
</evidence>
<dbReference type="InterPro" id="IPR021136">
    <property type="entry name" value="Flagellar_hook_control-like_C"/>
</dbReference>
<protein>
    <recommendedName>
        <fullName evidence="2">Flagellar hook-length control protein-like C-terminal domain-containing protein</fullName>
    </recommendedName>
</protein>
<dbReference type="CDD" id="cd17470">
    <property type="entry name" value="T3SS_Flik_C"/>
    <property type="match status" value="1"/>
</dbReference>
<dbReference type="KEGG" id="amic:Ami3637_05815"/>
<gene>
    <name evidence="3" type="ORF">Ami3637_05815</name>
</gene>
<name>A0A6P1MFM3_9FIRM</name>
<feature type="compositionally biased region" description="Polar residues" evidence="1">
    <location>
        <begin position="8"/>
        <end position="31"/>
    </location>
</feature>
<dbReference type="Proteomes" id="UP000463883">
    <property type="component" value="Chromosome"/>
</dbReference>
<dbReference type="InterPro" id="IPR038610">
    <property type="entry name" value="FliK-like_C_sf"/>
</dbReference>